<keyword evidence="2" id="KW-1185">Reference proteome</keyword>
<dbReference type="AlphaFoldDB" id="A0AAW9Q328"/>
<protein>
    <submittedName>
        <fullName evidence="1">Uncharacterized protein</fullName>
    </submittedName>
</protein>
<evidence type="ECO:0000313" key="1">
    <source>
        <dbReference type="EMBL" id="MEE3717253.1"/>
    </source>
</evidence>
<dbReference type="EMBL" id="JAZBJZ010000037">
    <property type="protein sequence ID" value="MEE3717253.1"/>
    <property type="molecule type" value="Genomic_DNA"/>
</dbReference>
<sequence>MPSDRDDIKIDTTNSSQEKQVFLPPIGAIARPVASYRHTLGGSDLINDENKALISKLIATILKDPMSKLQLSDRVYQLLTDEIRNQKERSTTYRGRL</sequence>
<comment type="caution">
    <text evidence="1">The sequence shown here is derived from an EMBL/GenBank/DDBJ whole genome shotgun (WGS) entry which is preliminary data.</text>
</comment>
<dbReference type="Proteomes" id="UP001333818">
    <property type="component" value="Unassembled WGS sequence"/>
</dbReference>
<reference evidence="1" key="1">
    <citation type="submission" date="2024-01" db="EMBL/GenBank/DDBJ databases">
        <title>Bank of Algae and Cyanobacteria of the Azores (BACA) strain genomes.</title>
        <authorList>
            <person name="Luz R."/>
            <person name="Cordeiro R."/>
            <person name="Fonseca A."/>
            <person name="Goncalves V."/>
        </authorList>
    </citation>
    <scope>NUCLEOTIDE SEQUENCE</scope>
    <source>
        <strain evidence="1">BACA0141</strain>
    </source>
</reference>
<name>A0AAW9Q328_9CYAN</name>
<gene>
    <name evidence="1" type="ORF">V2H45_10885</name>
</gene>
<dbReference type="RefSeq" id="WP_330483681.1">
    <property type="nucleotide sequence ID" value="NZ_JAZBJZ010000037.1"/>
</dbReference>
<evidence type="ECO:0000313" key="2">
    <source>
        <dbReference type="Proteomes" id="UP001333818"/>
    </source>
</evidence>
<organism evidence="1 2">
    <name type="scientific">Tumidithrix elongata BACA0141</name>
    <dbReference type="NCBI Taxonomy" id="2716417"/>
    <lineage>
        <taxon>Bacteria</taxon>
        <taxon>Bacillati</taxon>
        <taxon>Cyanobacteriota</taxon>
        <taxon>Cyanophyceae</taxon>
        <taxon>Pseudanabaenales</taxon>
        <taxon>Pseudanabaenaceae</taxon>
        <taxon>Tumidithrix</taxon>
        <taxon>Tumidithrix elongata</taxon>
    </lineage>
</organism>
<accession>A0AAW9Q328</accession>
<proteinExistence type="predicted"/>